<dbReference type="RefSeq" id="WP_183792479.1">
    <property type="nucleotide sequence ID" value="NZ_JACIDU010000008.1"/>
</dbReference>
<keyword evidence="5 8" id="KW-1133">Transmembrane helix</keyword>
<keyword evidence="6" id="KW-0051">Antiviral defense</keyword>
<dbReference type="GO" id="GO:0005886">
    <property type="term" value="C:plasma membrane"/>
    <property type="evidence" value="ECO:0007669"/>
    <property type="project" value="UniProtKB-SubCell"/>
</dbReference>
<dbReference type="GO" id="GO:0000166">
    <property type="term" value="F:nucleotide binding"/>
    <property type="evidence" value="ECO:0007669"/>
    <property type="project" value="UniProtKB-KW"/>
</dbReference>
<dbReference type="GO" id="GO:0051607">
    <property type="term" value="P:defense response to virus"/>
    <property type="evidence" value="ECO:0007669"/>
    <property type="project" value="UniProtKB-KW"/>
</dbReference>
<accession>A0A7W6K1Y2</accession>
<evidence type="ECO:0000313" key="11">
    <source>
        <dbReference type="Proteomes" id="UP000584824"/>
    </source>
</evidence>
<comment type="caution">
    <text evidence="10">The sequence shown here is derived from an EMBL/GenBank/DDBJ whole genome shotgun (WGS) entry which is preliminary data.</text>
</comment>
<keyword evidence="11" id="KW-1185">Reference proteome</keyword>
<evidence type="ECO:0000256" key="3">
    <source>
        <dbReference type="ARBA" id="ARBA00022692"/>
    </source>
</evidence>
<keyword evidence="3 8" id="KW-0812">Transmembrane</keyword>
<dbReference type="Proteomes" id="UP000584824">
    <property type="component" value="Unassembled WGS sequence"/>
</dbReference>
<evidence type="ECO:0000256" key="6">
    <source>
        <dbReference type="ARBA" id="ARBA00023118"/>
    </source>
</evidence>
<keyword evidence="7 8" id="KW-0472">Membrane</keyword>
<feature type="transmembrane region" description="Helical" evidence="8">
    <location>
        <begin position="158"/>
        <end position="179"/>
    </location>
</feature>
<reference evidence="10 11" key="1">
    <citation type="submission" date="2020-08" db="EMBL/GenBank/DDBJ databases">
        <title>Genomic Encyclopedia of Type Strains, Phase IV (KMG-IV): sequencing the most valuable type-strain genomes for metagenomic binning, comparative biology and taxonomic classification.</title>
        <authorList>
            <person name="Goeker M."/>
        </authorList>
    </citation>
    <scope>NUCLEOTIDE SEQUENCE [LARGE SCALE GENOMIC DNA]</scope>
    <source>
        <strain evidence="10 11">DSM 26385</strain>
    </source>
</reference>
<dbReference type="EMBL" id="JACIDU010000008">
    <property type="protein sequence ID" value="MBB4103695.1"/>
    <property type="molecule type" value="Genomic_DNA"/>
</dbReference>
<feature type="transmembrane region" description="Helical" evidence="8">
    <location>
        <begin position="82"/>
        <end position="103"/>
    </location>
</feature>
<proteinExistence type="predicted"/>
<evidence type="ECO:0000256" key="8">
    <source>
        <dbReference type="SAM" id="Phobius"/>
    </source>
</evidence>
<organism evidence="10 11">
    <name type="scientific">Allorhizobium borbori</name>
    <dbReference type="NCBI Taxonomy" id="485907"/>
    <lineage>
        <taxon>Bacteria</taxon>
        <taxon>Pseudomonadati</taxon>
        <taxon>Pseudomonadota</taxon>
        <taxon>Alphaproteobacteria</taxon>
        <taxon>Hyphomicrobiales</taxon>
        <taxon>Rhizobiaceae</taxon>
        <taxon>Rhizobium/Agrobacterium group</taxon>
        <taxon>Allorhizobium</taxon>
    </lineage>
</organism>
<dbReference type="AlphaFoldDB" id="A0A7W6K1Y2"/>
<evidence type="ECO:0000256" key="1">
    <source>
        <dbReference type="ARBA" id="ARBA00004236"/>
    </source>
</evidence>
<evidence type="ECO:0000256" key="2">
    <source>
        <dbReference type="ARBA" id="ARBA00022475"/>
    </source>
</evidence>
<gene>
    <name evidence="10" type="ORF">GGQ66_002263</name>
</gene>
<keyword evidence="4" id="KW-0547">Nucleotide-binding</keyword>
<comment type="subcellular location">
    <subcellularLocation>
        <location evidence="1">Cell membrane</location>
    </subcellularLocation>
</comment>
<evidence type="ECO:0000313" key="10">
    <source>
        <dbReference type="EMBL" id="MBB4103695.1"/>
    </source>
</evidence>
<evidence type="ECO:0000259" key="9">
    <source>
        <dbReference type="Pfam" id="PF18967"/>
    </source>
</evidence>
<keyword evidence="2" id="KW-1003">Cell membrane</keyword>
<evidence type="ECO:0000256" key="7">
    <source>
        <dbReference type="ARBA" id="ARBA00023136"/>
    </source>
</evidence>
<feature type="domain" description="Pycsar effector protein" evidence="9">
    <location>
        <begin position="29"/>
        <end position="178"/>
    </location>
</feature>
<protein>
    <recommendedName>
        <fullName evidence="9">Pycsar effector protein domain-containing protein</fullName>
    </recommendedName>
</protein>
<evidence type="ECO:0000256" key="4">
    <source>
        <dbReference type="ARBA" id="ARBA00022741"/>
    </source>
</evidence>
<sequence>MSDFDGTPTEMLGEPEAAVEINGEYFNHIKKINDIFYDQIKISDQKAAYIFTFMVAFLVSSAEGRGVFNWTRYVHGSWSEAFVSAGLAVASIFSVLFAVMVVLPRHVPKSTSLFWGTWSIHRPIFEKSAQNPDIGYLFREYLENADILAFIAKQKYRFVAFAFRGLMFTIIFYMLLLLVTETKG</sequence>
<evidence type="ECO:0000256" key="5">
    <source>
        <dbReference type="ARBA" id="ARBA00022989"/>
    </source>
</evidence>
<dbReference type="Pfam" id="PF18967">
    <property type="entry name" value="PycTM"/>
    <property type="match status" value="1"/>
</dbReference>
<feature type="transmembrane region" description="Helical" evidence="8">
    <location>
        <begin position="47"/>
        <end position="62"/>
    </location>
</feature>
<dbReference type="InterPro" id="IPR043760">
    <property type="entry name" value="PycTM_dom"/>
</dbReference>
<name>A0A7W6K1Y2_9HYPH</name>